<dbReference type="EMBL" id="CP095474">
    <property type="protein sequence ID" value="URN14722.1"/>
    <property type="molecule type" value="Genomic_DNA"/>
</dbReference>
<dbReference type="InterPro" id="IPR036513">
    <property type="entry name" value="STAS_dom_sf"/>
</dbReference>
<dbReference type="Proteomes" id="UP001056383">
    <property type="component" value="Chromosome"/>
</dbReference>
<evidence type="ECO:0000259" key="1">
    <source>
        <dbReference type="Pfam" id="PF13466"/>
    </source>
</evidence>
<dbReference type="InterPro" id="IPR025847">
    <property type="entry name" value="MEDS_domain"/>
</dbReference>
<accession>A0ABY4T7P8</accession>
<proteinExistence type="predicted"/>
<evidence type="ECO:0000313" key="4">
    <source>
        <dbReference type="Proteomes" id="UP001056383"/>
    </source>
</evidence>
<evidence type="ECO:0000313" key="3">
    <source>
        <dbReference type="EMBL" id="URN14722.1"/>
    </source>
</evidence>
<dbReference type="Gene3D" id="3.30.750.24">
    <property type="entry name" value="STAS domain"/>
    <property type="match status" value="1"/>
</dbReference>
<evidence type="ECO:0000259" key="2">
    <source>
        <dbReference type="Pfam" id="PF14417"/>
    </source>
</evidence>
<protein>
    <submittedName>
        <fullName evidence="3">MEDS domain-containing protein</fullName>
    </submittedName>
</protein>
<name>A0ABY4T7P8_9ACTN</name>
<feature type="domain" description="MEDS" evidence="2">
    <location>
        <begin position="20"/>
        <end position="179"/>
    </location>
</feature>
<gene>
    <name evidence="3" type="ORF">MW084_00970</name>
</gene>
<dbReference type="Pfam" id="PF14417">
    <property type="entry name" value="MEDS"/>
    <property type="match status" value="1"/>
</dbReference>
<feature type="domain" description="MlaB-like STAS" evidence="1">
    <location>
        <begin position="213"/>
        <end position="278"/>
    </location>
</feature>
<reference evidence="3" key="1">
    <citation type="submission" date="2022-04" db="EMBL/GenBank/DDBJ databases">
        <title>Systematic whole-genome sequencing reveals an unexpected diversity among actinomycetoma pathogens and provides insights into their antibacterial susceptibilities.</title>
        <authorList>
            <person name="Watson A.K."/>
            <person name="Kepplinger B."/>
            <person name="Bakhiet S.M."/>
            <person name="Mhmoud N.A."/>
            <person name="Chapman J."/>
            <person name="Allenby N."/>
            <person name="Mickiewicz K."/>
            <person name="Goodfellow M."/>
            <person name="Fahal A.H."/>
            <person name="Errington J."/>
        </authorList>
    </citation>
    <scope>NUCLEOTIDE SEQUENCE</scope>
    <source>
        <strain evidence="3">SD 504</strain>
    </source>
</reference>
<keyword evidence="4" id="KW-1185">Reference proteome</keyword>
<dbReference type="Pfam" id="PF13466">
    <property type="entry name" value="STAS_2"/>
    <property type="match status" value="1"/>
</dbReference>
<organism evidence="3 4">
    <name type="scientific">Streptomyces sudanensis</name>
    <dbReference type="NCBI Taxonomy" id="436397"/>
    <lineage>
        <taxon>Bacteria</taxon>
        <taxon>Bacillati</taxon>
        <taxon>Actinomycetota</taxon>
        <taxon>Actinomycetes</taxon>
        <taxon>Kitasatosporales</taxon>
        <taxon>Streptomycetaceae</taxon>
        <taxon>Streptomyces</taxon>
    </lineage>
</organism>
<dbReference type="RefSeq" id="WP_010468116.1">
    <property type="nucleotide sequence ID" value="NZ_CP095474.1"/>
</dbReference>
<sequence>MVMAPGAAVLPARAPATGHHSSVVFSDDRQWAEHLCGFVRSGLDQGEQVRYFADTTEPGRVLRTLTDAGIDAAAAVTRGQLSVSIAVQTYLTGAVFDPDAMIGLWHDAIEAASAQGHRGLRAIGEMSWGGRDVAGADRLLEYELRVHHEVFEQWPLTAWCFYDRRLLPDAHVALLAGAHTAHRGDLLAEPTLRVTPLTDRPGFLMSGSAGYDTRSAVAAAAAAVRGASAHRVELDLAALRHLDAASLATLAGAAAGQPGGPALRVRQPPPALRRLLELFPALDSVVEVVDR</sequence>
<dbReference type="InterPro" id="IPR058548">
    <property type="entry name" value="MlaB-like_STAS"/>
</dbReference>